<dbReference type="Proteomes" id="UP000694523">
    <property type="component" value="Unplaced"/>
</dbReference>
<dbReference type="Pfam" id="PF00340">
    <property type="entry name" value="IL1"/>
    <property type="match status" value="1"/>
</dbReference>
<protein>
    <recommendedName>
        <fullName evidence="5">Interleukin-1 beta</fullName>
    </recommendedName>
</protein>
<dbReference type="PANTHER" id="PTHR10078">
    <property type="entry name" value="INTERLEUKIN-1 FAMILY MEMBER"/>
    <property type="match status" value="1"/>
</dbReference>
<organism evidence="13 14">
    <name type="scientific">Neogobius melanostomus</name>
    <name type="common">round goby</name>
    <dbReference type="NCBI Taxonomy" id="47308"/>
    <lineage>
        <taxon>Eukaryota</taxon>
        <taxon>Metazoa</taxon>
        <taxon>Chordata</taxon>
        <taxon>Craniata</taxon>
        <taxon>Vertebrata</taxon>
        <taxon>Euteleostomi</taxon>
        <taxon>Actinopterygii</taxon>
        <taxon>Neopterygii</taxon>
        <taxon>Teleostei</taxon>
        <taxon>Neoteleostei</taxon>
        <taxon>Acanthomorphata</taxon>
        <taxon>Gobiaria</taxon>
        <taxon>Gobiiformes</taxon>
        <taxon>Gobioidei</taxon>
        <taxon>Gobiidae</taxon>
        <taxon>Benthophilinae</taxon>
        <taxon>Neogobiini</taxon>
        <taxon>Neogobius</taxon>
    </lineage>
</organism>
<dbReference type="GO" id="GO:0001660">
    <property type="term" value="P:fever generation"/>
    <property type="evidence" value="ECO:0007669"/>
    <property type="project" value="UniProtKB-KW"/>
</dbReference>
<accession>A0A8C6USV2</accession>
<dbReference type="GO" id="GO:0005829">
    <property type="term" value="C:cytosol"/>
    <property type="evidence" value="ECO:0007669"/>
    <property type="project" value="UniProtKB-SubCell"/>
</dbReference>
<evidence type="ECO:0000256" key="6">
    <source>
        <dbReference type="ARBA" id="ARBA00022490"/>
    </source>
</evidence>
<reference evidence="13" key="2">
    <citation type="submission" date="2025-09" db="UniProtKB">
        <authorList>
            <consortium name="Ensembl"/>
        </authorList>
    </citation>
    <scope>IDENTIFICATION</scope>
</reference>
<comment type="subcellular location">
    <subcellularLocation>
        <location evidence="2">Cytoplasm</location>
        <location evidence="2">Cytosol</location>
    </subcellularLocation>
    <subcellularLocation>
        <location evidence="1">Lysosome</location>
    </subcellularLocation>
    <subcellularLocation>
        <location evidence="3">Secreted</location>
        <location evidence="3">Extracellular exosome</location>
    </subcellularLocation>
</comment>
<evidence type="ECO:0000256" key="9">
    <source>
        <dbReference type="ARBA" id="ARBA00022620"/>
    </source>
</evidence>
<evidence type="ECO:0000256" key="11">
    <source>
        <dbReference type="ARBA" id="ARBA00023228"/>
    </source>
</evidence>
<dbReference type="PANTHER" id="PTHR10078:SF30">
    <property type="entry name" value="INTERLEUKIN-1 BETA"/>
    <property type="match status" value="1"/>
</dbReference>
<evidence type="ECO:0000313" key="13">
    <source>
        <dbReference type="Ensembl" id="ENSNMLP00000040901.1"/>
    </source>
</evidence>
<dbReference type="GO" id="GO:0005764">
    <property type="term" value="C:lysosome"/>
    <property type="evidence" value="ECO:0007669"/>
    <property type="project" value="UniProtKB-SubCell"/>
</dbReference>
<dbReference type="GO" id="GO:0006955">
    <property type="term" value="P:immune response"/>
    <property type="evidence" value="ECO:0007669"/>
    <property type="project" value="InterPro"/>
</dbReference>
<evidence type="ECO:0000256" key="5">
    <source>
        <dbReference type="ARBA" id="ARBA00014702"/>
    </source>
</evidence>
<keyword evidence="10" id="KW-0395">Inflammatory response</keyword>
<dbReference type="GO" id="GO:0019221">
    <property type="term" value="P:cytokine-mediated signaling pathway"/>
    <property type="evidence" value="ECO:0007669"/>
    <property type="project" value="TreeGrafter"/>
</dbReference>
<dbReference type="CDD" id="cd00100">
    <property type="entry name" value="beta-trefoil_IL1"/>
    <property type="match status" value="1"/>
</dbReference>
<evidence type="ECO:0000256" key="8">
    <source>
        <dbReference type="ARBA" id="ARBA00022525"/>
    </source>
</evidence>
<evidence type="ECO:0000313" key="14">
    <source>
        <dbReference type="Proteomes" id="UP000694523"/>
    </source>
</evidence>
<dbReference type="InterPro" id="IPR008996">
    <property type="entry name" value="IL1/FGF"/>
</dbReference>
<proteinExistence type="inferred from homology"/>
<sequence>MEGSEVAGGFLIVHQLNEGKHQYEVKSVFKPLKKPGEKFFVRKGDKLRLVNETELQDVPPEDLAQILSKGNPLLTVHKTMRKKEPHVVTGEDVMVPVSKEEMTLFFRPGMIREELLGQDNLHPTEGDEDDVCTEEGVQTDFLVVSMKKTSISVLAGRGCQPSGPCHECTAQCEYNDVVMVTESSTVTLVARGGGSLRHLKCSEAVVEHMSSSLYIRSVCQEKRVYVAENPERITIYYYKSDAKTNGLPVVLNFSGSDCFLKCCKNGETVQLQVERCDKQILRSISRSDQHALAFVFYMKSERTRITTFESALYSGWLIQVSDCGVEMVKTAGPQEENFFYIIIQKGKG</sequence>
<dbReference type="GO" id="GO:0071222">
    <property type="term" value="P:cellular response to lipopolysaccharide"/>
    <property type="evidence" value="ECO:0007669"/>
    <property type="project" value="TreeGrafter"/>
</dbReference>
<dbReference type="SUPFAM" id="SSF50353">
    <property type="entry name" value="Cytokine"/>
    <property type="match status" value="1"/>
</dbReference>
<keyword evidence="12" id="KW-0497">Mitogen</keyword>
<evidence type="ECO:0000256" key="12">
    <source>
        <dbReference type="ARBA" id="ARBA00023246"/>
    </source>
</evidence>
<keyword evidence="11" id="KW-0458">Lysosome</keyword>
<dbReference type="AlphaFoldDB" id="A0A8C6USV2"/>
<evidence type="ECO:0000256" key="10">
    <source>
        <dbReference type="ARBA" id="ARBA00023198"/>
    </source>
</evidence>
<keyword evidence="7" id="KW-0202">Cytokine</keyword>
<keyword evidence="8" id="KW-0964">Secreted</keyword>
<dbReference type="Gene3D" id="2.80.10.50">
    <property type="match status" value="1"/>
</dbReference>
<keyword evidence="6" id="KW-0963">Cytoplasm</keyword>
<reference evidence="13" key="1">
    <citation type="submission" date="2025-08" db="UniProtKB">
        <authorList>
            <consortium name="Ensembl"/>
        </authorList>
    </citation>
    <scope>IDENTIFICATION</scope>
</reference>
<dbReference type="GO" id="GO:0005125">
    <property type="term" value="F:cytokine activity"/>
    <property type="evidence" value="ECO:0007669"/>
    <property type="project" value="UniProtKB-KW"/>
</dbReference>
<evidence type="ECO:0000256" key="3">
    <source>
        <dbReference type="ARBA" id="ARBA00004550"/>
    </source>
</evidence>
<comment type="similarity">
    <text evidence="4">Belongs to the IL-1 family.</text>
</comment>
<keyword evidence="14" id="KW-1185">Reference proteome</keyword>
<keyword evidence="9" id="KW-0666">Pyrogen</keyword>
<dbReference type="GO" id="GO:0005615">
    <property type="term" value="C:extracellular space"/>
    <property type="evidence" value="ECO:0007669"/>
    <property type="project" value="UniProtKB-KW"/>
</dbReference>
<evidence type="ECO:0000256" key="2">
    <source>
        <dbReference type="ARBA" id="ARBA00004514"/>
    </source>
</evidence>
<dbReference type="Ensembl" id="ENSNMLT00000045473.1">
    <property type="protein sequence ID" value="ENSNMLP00000040901.1"/>
    <property type="gene ID" value="ENSNMLG00000025080.1"/>
</dbReference>
<dbReference type="GO" id="GO:0010628">
    <property type="term" value="P:positive regulation of gene expression"/>
    <property type="evidence" value="ECO:0007669"/>
    <property type="project" value="TreeGrafter"/>
</dbReference>
<dbReference type="GO" id="GO:0051781">
    <property type="term" value="P:positive regulation of cell division"/>
    <property type="evidence" value="ECO:0007669"/>
    <property type="project" value="UniProtKB-KW"/>
</dbReference>
<evidence type="ECO:0000256" key="7">
    <source>
        <dbReference type="ARBA" id="ARBA00022514"/>
    </source>
</evidence>
<dbReference type="InterPro" id="IPR000975">
    <property type="entry name" value="IL-1_fam"/>
</dbReference>
<evidence type="ECO:0000256" key="1">
    <source>
        <dbReference type="ARBA" id="ARBA00004371"/>
    </source>
</evidence>
<evidence type="ECO:0000256" key="4">
    <source>
        <dbReference type="ARBA" id="ARBA00010448"/>
    </source>
</evidence>
<name>A0A8C6USV2_9GOBI</name>
<dbReference type="SMART" id="SM00125">
    <property type="entry name" value="IL1"/>
    <property type="match status" value="1"/>
</dbReference>